<keyword evidence="1" id="KW-1133">Transmembrane helix</keyword>
<keyword evidence="1" id="KW-0812">Transmembrane</keyword>
<feature type="transmembrane region" description="Helical" evidence="1">
    <location>
        <begin position="30"/>
        <end position="52"/>
    </location>
</feature>
<feature type="domain" description="Formyl transferase N-terminal" evidence="2">
    <location>
        <begin position="84"/>
        <end position="165"/>
    </location>
</feature>
<dbReference type="AlphaFoldDB" id="S5SQK7"/>
<dbReference type="SUPFAM" id="SSF53328">
    <property type="entry name" value="Formyltransferase"/>
    <property type="match status" value="1"/>
</dbReference>
<sequence length="219" mass="27362">MTTPYNNYFHYKYNIYSGSSDFSLKLLFSFIYYFKFLYILPSSDNIFVYNILKIFCLKKKIIFIQFKNIFFYNNFFYNNIYIFNKLKRVNFDFLLTTDHSFIFSLFFIKLFYKGIINIHTSNLPLWRGCRSLDNQNLFYNFLFGFNVYFIEKFLDFGKIIYINRFYINKIIFFKKFYLKFIIYFIIFFKNFLNKIFKYFYFFCFNQYYSLNIKGSKKIK</sequence>
<dbReference type="Proteomes" id="UP000015382">
    <property type="component" value="Chromosome"/>
</dbReference>
<dbReference type="InterPro" id="IPR002376">
    <property type="entry name" value="Formyl_transf_N"/>
</dbReference>
<feature type="transmembrane region" description="Helical" evidence="1">
    <location>
        <begin position="136"/>
        <end position="155"/>
    </location>
</feature>
<dbReference type="Pfam" id="PF00551">
    <property type="entry name" value="Formyl_trans_N"/>
    <property type="match status" value="1"/>
</dbReference>
<proteinExistence type="predicted"/>
<evidence type="ECO:0000256" key="1">
    <source>
        <dbReference type="SAM" id="Phobius"/>
    </source>
</evidence>
<evidence type="ECO:0000313" key="3">
    <source>
        <dbReference type="EMBL" id="AGS33277.1"/>
    </source>
</evidence>
<keyword evidence="1" id="KW-0472">Membrane</keyword>
<reference evidence="3 4" key="1">
    <citation type="journal article" date="2013" name="Genome Biol. Evol.">
        <title>Small, smaller, smallest: the origins and evolution of ancient dual symbioses in a Phloem-feeding insect.</title>
        <authorList>
            <person name="Bennett G.M."/>
            <person name="Moran N.A."/>
        </authorList>
    </citation>
    <scope>NUCLEOTIDE SEQUENCE [LARGE SCALE GENOMIC DNA]</scope>
    <source>
        <strain evidence="3 4">ALF</strain>
    </source>
</reference>
<accession>S5SQK7</accession>
<dbReference type="KEGG" id="ndl:NASALF_149"/>
<evidence type="ECO:0000259" key="2">
    <source>
        <dbReference type="Pfam" id="PF00551"/>
    </source>
</evidence>
<dbReference type="OrthoDB" id="9802815at2"/>
<dbReference type="InterPro" id="IPR036477">
    <property type="entry name" value="Formyl_transf_N_sf"/>
</dbReference>
<dbReference type="HOGENOM" id="CLU_1259530_0_0_4"/>
<gene>
    <name evidence="3" type="primary">fmt</name>
    <name evidence="3" type="ORF">NASALF_149</name>
</gene>
<keyword evidence="4" id="KW-1185">Reference proteome</keyword>
<name>S5SQK7_9PROT</name>
<feature type="transmembrane region" description="Helical" evidence="1">
    <location>
        <begin position="176"/>
        <end position="192"/>
    </location>
</feature>
<dbReference type="Gene3D" id="3.40.50.170">
    <property type="entry name" value="Formyl transferase, N-terminal domain"/>
    <property type="match status" value="1"/>
</dbReference>
<dbReference type="EMBL" id="CP006059">
    <property type="protein sequence ID" value="AGS33277.1"/>
    <property type="molecule type" value="Genomic_DNA"/>
</dbReference>
<dbReference type="GO" id="GO:0016740">
    <property type="term" value="F:transferase activity"/>
    <property type="evidence" value="ECO:0007669"/>
    <property type="project" value="UniProtKB-KW"/>
</dbReference>
<protein>
    <submittedName>
        <fullName evidence="3">10-formyltetrahydrofolate:L-methionyl-tRNA N-formyltransferase</fullName>
    </submittedName>
</protein>
<feature type="transmembrane region" description="Helical" evidence="1">
    <location>
        <begin position="93"/>
        <end position="116"/>
    </location>
</feature>
<organism evidence="3 4">
    <name type="scientific">Candidatus Nasuia deltocephalinicola str. NAS-ALF</name>
    <dbReference type="NCBI Taxonomy" id="1343077"/>
    <lineage>
        <taxon>Bacteria</taxon>
        <taxon>Pseudomonadati</taxon>
        <taxon>Pseudomonadota</taxon>
        <taxon>Betaproteobacteria</taxon>
        <taxon>Candidatus Nasuia</taxon>
    </lineage>
</organism>
<evidence type="ECO:0000313" key="4">
    <source>
        <dbReference type="Proteomes" id="UP000015382"/>
    </source>
</evidence>